<dbReference type="Gene3D" id="3.40.50.1100">
    <property type="match status" value="2"/>
</dbReference>
<dbReference type="PANTHER" id="PTHR43780:SF2">
    <property type="entry name" value="1-AMINOCYCLOPROPANE-1-CARBOXYLATE DEAMINASE-RELATED"/>
    <property type="match status" value="1"/>
</dbReference>
<gene>
    <name evidence="7" type="ORF">CDG68_07025</name>
</gene>
<evidence type="ECO:0000256" key="1">
    <source>
        <dbReference type="ARBA" id="ARBA00001933"/>
    </source>
</evidence>
<feature type="modified residue" description="N6-(pyridoxal phosphate)lysine" evidence="5">
    <location>
        <position position="46"/>
    </location>
</feature>
<evidence type="ECO:0000259" key="6">
    <source>
        <dbReference type="Pfam" id="PF00291"/>
    </source>
</evidence>
<dbReference type="SUPFAM" id="SSF53686">
    <property type="entry name" value="Tryptophan synthase beta subunit-like PLP-dependent enzymes"/>
    <property type="match status" value="1"/>
</dbReference>
<dbReference type="EMBL" id="CP033133">
    <property type="protein sequence ID" value="AYO53413.1"/>
    <property type="molecule type" value="Genomic_DNA"/>
</dbReference>
<dbReference type="RefSeq" id="WP_087552848.1">
    <property type="nucleotide sequence ID" value="NZ_CP033133.1"/>
</dbReference>
<protein>
    <submittedName>
        <fullName evidence="7">D-cysteine desulfhydrase family protein</fullName>
    </submittedName>
</protein>
<comment type="cofactor">
    <cofactor evidence="1">
        <name>pyridoxal 5'-phosphate</name>
        <dbReference type="ChEBI" id="CHEBI:597326"/>
    </cofactor>
</comment>
<feature type="active site" description="Nucleophile" evidence="4">
    <location>
        <position position="73"/>
    </location>
</feature>
<evidence type="ECO:0000256" key="2">
    <source>
        <dbReference type="ARBA" id="ARBA00008639"/>
    </source>
</evidence>
<dbReference type="InterPro" id="IPR001926">
    <property type="entry name" value="TrpB-like_PALP"/>
</dbReference>
<dbReference type="Proteomes" id="UP000279962">
    <property type="component" value="Chromosome"/>
</dbReference>
<evidence type="ECO:0000256" key="4">
    <source>
        <dbReference type="PIRSR" id="PIRSR006278-1"/>
    </source>
</evidence>
<sequence length="318" mass="33674">MNKIALGTWNTPLENLPRLAVALGLNAEDLWIKRDDLSSLGGGGNKIRKLEYSCAKAVEQGATTLVTVGAAQSNHARLTAAAGAKLGLNVELVLAGQAPEHPTGNIVLDGLFGAKLHWLGDADDGQLEQVAQQRIQELQQQGITASFIPFGGSNAYAALGYVDCAKELKQQAEHIDHVVVALGSGGTMAGLVHELGADLVYGVHTGAVTDPENRVRNLLADMQSSDYSDTIRVRLDQVGDGYSALTEPVKEALRLIAQYEGIVLDPIYTGRAFAGLVAAVRDGTIQKGQKTIFLHTGGLPGFFGHLDVVQYATSLSRV</sequence>
<dbReference type="GO" id="GO:0019148">
    <property type="term" value="F:D-cysteine desulfhydrase activity"/>
    <property type="evidence" value="ECO:0007669"/>
    <property type="project" value="TreeGrafter"/>
</dbReference>
<comment type="similarity">
    <text evidence="2">Belongs to the ACC deaminase/D-cysteine desulfhydrase family.</text>
</comment>
<dbReference type="Pfam" id="PF00291">
    <property type="entry name" value="PALP"/>
    <property type="match status" value="1"/>
</dbReference>
<dbReference type="InterPro" id="IPR027278">
    <property type="entry name" value="ACCD_DCysDesulf"/>
</dbReference>
<dbReference type="PIRSF" id="PIRSF006278">
    <property type="entry name" value="ACCD_DCysDesulf"/>
    <property type="match status" value="1"/>
</dbReference>
<dbReference type="PANTHER" id="PTHR43780">
    <property type="entry name" value="1-AMINOCYCLOPROPANE-1-CARBOXYLATE DEAMINASE-RELATED"/>
    <property type="match status" value="1"/>
</dbReference>
<evidence type="ECO:0000256" key="5">
    <source>
        <dbReference type="PIRSR" id="PIRSR006278-2"/>
    </source>
</evidence>
<dbReference type="AlphaFoldDB" id="A0A3G2SZT1"/>
<organism evidence="7 8">
    <name type="scientific">Acinetobacter wuhouensis</name>
    <dbReference type="NCBI Taxonomy" id="1879050"/>
    <lineage>
        <taxon>Bacteria</taxon>
        <taxon>Pseudomonadati</taxon>
        <taxon>Pseudomonadota</taxon>
        <taxon>Gammaproteobacteria</taxon>
        <taxon>Moraxellales</taxon>
        <taxon>Moraxellaceae</taxon>
        <taxon>Acinetobacter</taxon>
    </lineage>
</organism>
<keyword evidence="3 5" id="KW-0663">Pyridoxal phosphate</keyword>
<evidence type="ECO:0000313" key="8">
    <source>
        <dbReference type="Proteomes" id="UP000279962"/>
    </source>
</evidence>
<proteinExistence type="inferred from homology"/>
<name>A0A3G2SZT1_9GAMM</name>
<evidence type="ECO:0000313" key="7">
    <source>
        <dbReference type="EMBL" id="AYO53413.1"/>
    </source>
</evidence>
<dbReference type="InterPro" id="IPR036052">
    <property type="entry name" value="TrpB-like_PALP_sf"/>
</dbReference>
<evidence type="ECO:0000256" key="3">
    <source>
        <dbReference type="ARBA" id="ARBA00022898"/>
    </source>
</evidence>
<feature type="domain" description="Tryptophan synthase beta chain-like PALP" evidence="6">
    <location>
        <begin position="5"/>
        <end position="297"/>
    </location>
</feature>
<accession>A0A3G2SZT1</accession>
<reference evidence="7 8" key="1">
    <citation type="submission" date="2018-10" db="EMBL/GenBank/DDBJ databases">
        <title>The complete genome of Acinetobacter wuhouensis strain WCHAW010062.</title>
        <authorList>
            <person name="Hu Y."/>
            <person name="Long H."/>
            <person name="Feng Y."/>
            <person name="Zong Z."/>
        </authorList>
    </citation>
    <scope>NUCLEOTIDE SEQUENCE [LARGE SCALE GENOMIC DNA]</scope>
    <source>
        <strain evidence="7 8">WCHAW010062</strain>
    </source>
</reference>